<dbReference type="OrthoDB" id="3650525at2759"/>
<name>A0A9Q8LCD0_PASFU</name>
<dbReference type="KEGG" id="ffu:CLAFUR5_03572"/>
<proteinExistence type="predicted"/>
<sequence length="265" mass="28777">MLPPPSPALSASNSLDGIDDLDAFLAAQGSLSHFPTPPLKKDLLVEVIDVLEDLARRDDISVDYDHISSVFALEVSLVTDPSPVDIAAIRGVLVRAGLPVVLLAVAFNILAALHTTDDNTKDLGDAPPALRVVAALSLAVSYSCDHTPRAQWWSYHVCDCAWTASRIDKTIMDLLVMLDFRLHFSADEHKLQEARLRLNVDAAHGADKLNERPTDTTEFAANYSLQLLLDGTSSLWQHGQLTPDSCSSPIADDCPLPLKAWVPLL</sequence>
<dbReference type="Proteomes" id="UP000756132">
    <property type="component" value="Chromosome 2"/>
</dbReference>
<reference evidence="1" key="1">
    <citation type="submission" date="2021-12" db="EMBL/GenBank/DDBJ databases">
        <authorList>
            <person name="Zaccaron A."/>
            <person name="Stergiopoulos I."/>
        </authorList>
    </citation>
    <scope>NUCLEOTIDE SEQUENCE</scope>
    <source>
        <strain evidence="1">Race5_Kim</strain>
    </source>
</reference>
<reference evidence="1" key="2">
    <citation type="journal article" date="2022" name="Microb. Genom.">
        <title>A chromosome-scale genome assembly of the tomato pathogen Cladosporium fulvum reveals a compartmentalized genome architecture and the presence of a dispensable chromosome.</title>
        <authorList>
            <person name="Zaccaron A.Z."/>
            <person name="Chen L.H."/>
            <person name="Samaras A."/>
            <person name="Stergiopoulos I."/>
        </authorList>
    </citation>
    <scope>NUCLEOTIDE SEQUENCE</scope>
    <source>
        <strain evidence="1">Race5_Kim</strain>
    </source>
</reference>
<dbReference type="AlphaFoldDB" id="A0A9Q8LCD0"/>
<dbReference type="GeneID" id="71983450"/>
<dbReference type="EMBL" id="CP090164">
    <property type="protein sequence ID" value="UJO14153.1"/>
    <property type="molecule type" value="Genomic_DNA"/>
</dbReference>
<gene>
    <name evidence="1" type="ORF">CLAFUR5_03572</name>
</gene>
<keyword evidence="2" id="KW-1185">Reference proteome</keyword>
<protein>
    <submittedName>
        <fullName evidence="1">Uncharacterized protein</fullName>
    </submittedName>
</protein>
<accession>A0A9Q8LCD0</accession>
<organism evidence="1 2">
    <name type="scientific">Passalora fulva</name>
    <name type="common">Tomato leaf mold</name>
    <name type="synonym">Cladosporium fulvum</name>
    <dbReference type="NCBI Taxonomy" id="5499"/>
    <lineage>
        <taxon>Eukaryota</taxon>
        <taxon>Fungi</taxon>
        <taxon>Dikarya</taxon>
        <taxon>Ascomycota</taxon>
        <taxon>Pezizomycotina</taxon>
        <taxon>Dothideomycetes</taxon>
        <taxon>Dothideomycetidae</taxon>
        <taxon>Mycosphaerellales</taxon>
        <taxon>Mycosphaerellaceae</taxon>
        <taxon>Fulvia</taxon>
    </lineage>
</organism>
<evidence type="ECO:0000313" key="2">
    <source>
        <dbReference type="Proteomes" id="UP000756132"/>
    </source>
</evidence>
<evidence type="ECO:0000313" key="1">
    <source>
        <dbReference type="EMBL" id="UJO14153.1"/>
    </source>
</evidence>
<dbReference type="RefSeq" id="XP_047758519.1">
    <property type="nucleotide sequence ID" value="XM_047902720.1"/>
</dbReference>
<dbReference type="OMA" id="YERIAYE"/>